<proteinExistence type="predicted"/>
<organism evidence="1 2">
    <name type="scientific">Racocetra persica</name>
    <dbReference type="NCBI Taxonomy" id="160502"/>
    <lineage>
        <taxon>Eukaryota</taxon>
        <taxon>Fungi</taxon>
        <taxon>Fungi incertae sedis</taxon>
        <taxon>Mucoromycota</taxon>
        <taxon>Glomeromycotina</taxon>
        <taxon>Glomeromycetes</taxon>
        <taxon>Diversisporales</taxon>
        <taxon>Gigasporaceae</taxon>
        <taxon>Racocetra</taxon>
    </lineage>
</organism>
<accession>A0ACA9S2K5</accession>
<name>A0ACA9S2K5_9GLOM</name>
<feature type="non-terminal residue" evidence="1">
    <location>
        <position position="1"/>
    </location>
</feature>
<dbReference type="Proteomes" id="UP000789920">
    <property type="component" value="Unassembled WGS sequence"/>
</dbReference>
<dbReference type="EMBL" id="CAJVQC010085438">
    <property type="protein sequence ID" value="CAG8821858.1"/>
    <property type="molecule type" value="Genomic_DNA"/>
</dbReference>
<comment type="caution">
    <text evidence="1">The sequence shown here is derived from an EMBL/GenBank/DDBJ whole genome shotgun (WGS) entry which is preliminary data.</text>
</comment>
<sequence length="237" mass="25793">DEQNLETMRNIGMTYEDEEKIIAMRDYIYKLSVSKMNTRPRLDESIKMENVVGTPSPYRISSAKSSKASLVEPSVSRVSSDSNLQLLKAEDQARLIPTSLREARMNSEGKAPAKPVSSSHQPELVTSTLSSTIHRKNVPAPIAINAANKNPQDSLTPSFSTPVRERHISLAKRPVESPKAAPATSTNTTTVIGTMEMPIPAVSKPDITINGINGNVGPQIKEIPPRKNLGAFVSSTY</sequence>
<keyword evidence="2" id="KW-1185">Reference proteome</keyword>
<evidence type="ECO:0000313" key="1">
    <source>
        <dbReference type="EMBL" id="CAG8821858.1"/>
    </source>
</evidence>
<feature type="non-terminal residue" evidence="1">
    <location>
        <position position="237"/>
    </location>
</feature>
<evidence type="ECO:0000313" key="2">
    <source>
        <dbReference type="Proteomes" id="UP000789920"/>
    </source>
</evidence>
<protein>
    <submittedName>
        <fullName evidence="1">5434_t:CDS:1</fullName>
    </submittedName>
</protein>
<gene>
    <name evidence="1" type="ORF">RPERSI_LOCUS25677</name>
</gene>
<reference evidence="1" key="1">
    <citation type="submission" date="2021-06" db="EMBL/GenBank/DDBJ databases">
        <authorList>
            <person name="Kallberg Y."/>
            <person name="Tangrot J."/>
            <person name="Rosling A."/>
        </authorList>
    </citation>
    <scope>NUCLEOTIDE SEQUENCE</scope>
    <source>
        <strain evidence="1">MA461A</strain>
    </source>
</reference>